<evidence type="ECO:0000256" key="2">
    <source>
        <dbReference type="ARBA" id="ARBA00012925"/>
    </source>
</evidence>
<organism evidence="6">
    <name type="scientific">freshwater metagenome</name>
    <dbReference type="NCBI Taxonomy" id="449393"/>
    <lineage>
        <taxon>unclassified sequences</taxon>
        <taxon>metagenomes</taxon>
        <taxon>ecological metagenomes</taxon>
    </lineage>
</organism>
<evidence type="ECO:0000256" key="1">
    <source>
        <dbReference type="ARBA" id="ARBA00006217"/>
    </source>
</evidence>
<evidence type="ECO:0000313" key="6">
    <source>
        <dbReference type="EMBL" id="CAB4907978.1"/>
    </source>
</evidence>
<dbReference type="Pfam" id="PF00484">
    <property type="entry name" value="Pro_CA"/>
    <property type="match status" value="1"/>
</dbReference>
<accession>A0A6J7GMU4</accession>
<keyword evidence="4" id="KW-0456">Lyase</keyword>
<dbReference type="SMART" id="SM00947">
    <property type="entry name" value="Pro_CA"/>
    <property type="match status" value="1"/>
</dbReference>
<dbReference type="GO" id="GO:0004089">
    <property type="term" value="F:carbonate dehydratase activity"/>
    <property type="evidence" value="ECO:0007669"/>
    <property type="project" value="UniProtKB-EC"/>
</dbReference>
<evidence type="ECO:0000256" key="3">
    <source>
        <dbReference type="ARBA" id="ARBA00022833"/>
    </source>
</evidence>
<evidence type="ECO:0000256" key="5">
    <source>
        <dbReference type="ARBA" id="ARBA00048348"/>
    </source>
</evidence>
<sequence length="229" mass="23917">MASVAGVAAAGATLIGAATAHAATNRNGTKVTPSEALHHLKAGSLRWKSGHFEHRDYTPPGHDIIHGQWPFAAILSCADSRVNPESVFDVRQGNLFNVRNAGNVADEIAIGSLEYAVAVLKVPAILVLGHGSCGAVVATQKAVTTGAMPGGDIDAIVDLIRPAIERLPHDHTSAEAIRSNVQHSAQTLLHQSGTIAKAVEAGKLRIAKAVYIIGSREVDFFAHYPAHAG</sequence>
<dbReference type="EC" id="4.2.1.1" evidence="2"/>
<evidence type="ECO:0000256" key="4">
    <source>
        <dbReference type="ARBA" id="ARBA00023239"/>
    </source>
</evidence>
<dbReference type="SUPFAM" id="SSF53056">
    <property type="entry name" value="beta-carbonic anhydrase, cab"/>
    <property type="match status" value="1"/>
</dbReference>
<dbReference type="AlphaFoldDB" id="A0A6J7GMU4"/>
<dbReference type="PANTHER" id="PTHR11002:SF79">
    <property type="entry name" value="CARBONIC ANHYDRASE 2"/>
    <property type="match status" value="1"/>
</dbReference>
<dbReference type="InterPro" id="IPR036874">
    <property type="entry name" value="Carbonic_anhydrase_sf"/>
</dbReference>
<dbReference type="GO" id="GO:0008270">
    <property type="term" value="F:zinc ion binding"/>
    <property type="evidence" value="ECO:0007669"/>
    <property type="project" value="InterPro"/>
</dbReference>
<comment type="catalytic activity">
    <reaction evidence="5">
        <text>hydrogencarbonate + H(+) = CO2 + H2O</text>
        <dbReference type="Rhea" id="RHEA:10748"/>
        <dbReference type="ChEBI" id="CHEBI:15377"/>
        <dbReference type="ChEBI" id="CHEBI:15378"/>
        <dbReference type="ChEBI" id="CHEBI:16526"/>
        <dbReference type="ChEBI" id="CHEBI:17544"/>
        <dbReference type="EC" id="4.2.1.1"/>
    </reaction>
</comment>
<dbReference type="PROSITE" id="PS00704">
    <property type="entry name" value="PROK_CO2_ANHYDRASE_1"/>
    <property type="match status" value="1"/>
</dbReference>
<dbReference type="PROSITE" id="PS00705">
    <property type="entry name" value="PROK_CO2_ANHYDRASE_2"/>
    <property type="match status" value="1"/>
</dbReference>
<dbReference type="EMBL" id="CAFBMR010000014">
    <property type="protein sequence ID" value="CAB4907978.1"/>
    <property type="molecule type" value="Genomic_DNA"/>
</dbReference>
<dbReference type="InterPro" id="IPR001765">
    <property type="entry name" value="Carbonic_anhydrase"/>
</dbReference>
<proteinExistence type="inferred from homology"/>
<name>A0A6J7GMU4_9ZZZZ</name>
<dbReference type="Gene3D" id="3.40.1050.10">
    <property type="entry name" value="Carbonic anhydrase"/>
    <property type="match status" value="1"/>
</dbReference>
<protein>
    <recommendedName>
        <fullName evidence="2">carbonic anhydrase</fullName>
        <ecNumber evidence="2">4.2.1.1</ecNumber>
    </recommendedName>
</protein>
<keyword evidence="3" id="KW-0862">Zinc</keyword>
<dbReference type="GO" id="GO:0015976">
    <property type="term" value="P:carbon utilization"/>
    <property type="evidence" value="ECO:0007669"/>
    <property type="project" value="InterPro"/>
</dbReference>
<comment type="similarity">
    <text evidence="1">Belongs to the beta-class carbonic anhydrase family.</text>
</comment>
<gene>
    <name evidence="6" type="ORF">UFOPK3610_00579</name>
</gene>
<dbReference type="InterPro" id="IPR015892">
    <property type="entry name" value="Carbonic_anhydrase_CS"/>
</dbReference>
<reference evidence="6" key="1">
    <citation type="submission" date="2020-05" db="EMBL/GenBank/DDBJ databases">
        <authorList>
            <person name="Chiriac C."/>
            <person name="Salcher M."/>
            <person name="Ghai R."/>
            <person name="Kavagutti S V."/>
        </authorList>
    </citation>
    <scope>NUCLEOTIDE SEQUENCE</scope>
</reference>
<dbReference type="PANTHER" id="PTHR11002">
    <property type="entry name" value="CARBONIC ANHYDRASE"/>
    <property type="match status" value="1"/>
</dbReference>